<proteinExistence type="predicted"/>
<evidence type="ECO:0000313" key="2">
    <source>
        <dbReference type="Proteomes" id="UP000805193"/>
    </source>
</evidence>
<evidence type="ECO:0000313" key="1">
    <source>
        <dbReference type="EMBL" id="KAG0429064.1"/>
    </source>
</evidence>
<sequence>MRLWKGSKRALDEFGVREEVPPVLGKRAAESGVSLSRDDGEKGGEEREDRDSVMRSPAAISEVSSSGAEAWAASGWERRDDSDTHVHSCFSPAFL</sequence>
<organism evidence="1 2">
    <name type="scientific">Ixodes persulcatus</name>
    <name type="common">Taiga tick</name>
    <dbReference type="NCBI Taxonomy" id="34615"/>
    <lineage>
        <taxon>Eukaryota</taxon>
        <taxon>Metazoa</taxon>
        <taxon>Ecdysozoa</taxon>
        <taxon>Arthropoda</taxon>
        <taxon>Chelicerata</taxon>
        <taxon>Arachnida</taxon>
        <taxon>Acari</taxon>
        <taxon>Parasitiformes</taxon>
        <taxon>Ixodida</taxon>
        <taxon>Ixodoidea</taxon>
        <taxon>Ixodidae</taxon>
        <taxon>Ixodinae</taxon>
        <taxon>Ixodes</taxon>
    </lineage>
</organism>
<name>A0AC60Q5V5_IXOPE</name>
<protein>
    <submittedName>
        <fullName evidence="1">Uncharacterized protein</fullName>
    </submittedName>
</protein>
<accession>A0AC60Q5V5</accession>
<gene>
    <name evidence="1" type="ORF">HPB47_024000</name>
</gene>
<dbReference type="Proteomes" id="UP000805193">
    <property type="component" value="Unassembled WGS sequence"/>
</dbReference>
<dbReference type="EMBL" id="JABSTQ010009451">
    <property type="protein sequence ID" value="KAG0429064.1"/>
    <property type="molecule type" value="Genomic_DNA"/>
</dbReference>
<reference evidence="1 2" key="1">
    <citation type="journal article" date="2020" name="Cell">
        <title>Large-Scale Comparative Analyses of Tick Genomes Elucidate Their Genetic Diversity and Vector Capacities.</title>
        <authorList>
            <consortium name="Tick Genome and Microbiome Consortium (TIGMIC)"/>
            <person name="Jia N."/>
            <person name="Wang J."/>
            <person name="Shi W."/>
            <person name="Du L."/>
            <person name="Sun Y."/>
            <person name="Zhan W."/>
            <person name="Jiang J.F."/>
            <person name="Wang Q."/>
            <person name="Zhang B."/>
            <person name="Ji P."/>
            <person name="Bell-Sakyi L."/>
            <person name="Cui X.M."/>
            <person name="Yuan T.T."/>
            <person name="Jiang B.G."/>
            <person name="Yang W.F."/>
            <person name="Lam T.T."/>
            <person name="Chang Q.C."/>
            <person name="Ding S.J."/>
            <person name="Wang X.J."/>
            <person name="Zhu J.G."/>
            <person name="Ruan X.D."/>
            <person name="Zhao L."/>
            <person name="Wei J.T."/>
            <person name="Ye R.Z."/>
            <person name="Que T.C."/>
            <person name="Du C.H."/>
            <person name="Zhou Y.H."/>
            <person name="Cheng J.X."/>
            <person name="Dai P.F."/>
            <person name="Guo W.B."/>
            <person name="Han X.H."/>
            <person name="Huang E.J."/>
            <person name="Li L.F."/>
            <person name="Wei W."/>
            <person name="Gao Y.C."/>
            <person name="Liu J.Z."/>
            <person name="Shao H.Z."/>
            <person name="Wang X."/>
            <person name="Wang C.C."/>
            <person name="Yang T.C."/>
            <person name="Huo Q.B."/>
            <person name="Li W."/>
            <person name="Chen H.Y."/>
            <person name="Chen S.E."/>
            <person name="Zhou L.G."/>
            <person name="Ni X.B."/>
            <person name="Tian J.H."/>
            <person name="Sheng Y."/>
            <person name="Liu T."/>
            <person name="Pan Y.S."/>
            <person name="Xia L.Y."/>
            <person name="Li J."/>
            <person name="Zhao F."/>
            <person name="Cao W.C."/>
        </authorList>
    </citation>
    <scope>NUCLEOTIDE SEQUENCE [LARGE SCALE GENOMIC DNA]</scope>
    <source>
        <strain evidence="1">Iper-2018</strain>
    </source>
</reference>
<comment type="caution">
    <text evidence="1">The sequence shown here is derived from an EMBL/GenBank/DDBJ whole genome shotgun (WGS) entry which is preliminary data.</text>
</comment>
<keyword evidence="2" id="KW-1185">Reference proteome</keyword>